<accession>A0A0E0AXU3</accession>
<dbReference type="STRING" id="40148.A0A0E0AXU3"/>
<dbReference type="Pfam" id="PF24570">
    <property type="entry name" value="BACK_BPM_SPOP"/>
    <property type="match status" value="1"/>
</dbReference>
<evidence type="ECO:0000313" key="4">
    <source>
        <dbReference type="Proteomes" id="UP000026961"/>
    </source>
</evidence>
<feature type="domain" description="BPM/SPOP BACK" evidence="2">
    <location>
        <begin position="2"/>
        <end position="44"/>
    </location>
</feature>
<proteinExistence type="inferred from homology"/>
<comment type="similarity">
    <text evidence="1">Belongs to the Tdpoz family.</text>
</comment>
<reference evidence="3" key="2">
    <citation type="submission" date="2018-05" db="EMBL/GenBank/DDBJ databases">
        <title>OgluRS3 (Oryza glumaepatula Reference Sequence Version 3).</title>
        <authorList>
            <person name="Zhang J."/>
            <person name="Kudrna D."/>
            <person name="Lee S."/>
            <person name="Talag J."/>
            <person name="Welchert J."/>
            <person name="Wing R.A."/>
        </authorList>
    </citation>
    <scope>NUCLEOTIDE SEQUENCE [LARGE SCALE GENOMIC DNA]</scope>
</reference>
<dbReference type="Gene3D" id="1.25.40.420">
    <property type="match status" value="1"/>
</dbReference>
<evidence type="ECO:0000313" key="3">
    <source>
        <dbReference type="EnsemblPlants" id="OGLUM08G22200.1"/>
    </source>
</evidence>
<dbReference type="Gramene" id="OGLUM08G22200.1">
    <property type="protein sequence ID" value="OGLUM08G22200.1"/>
    <property type="gene ID" value="OGLUM08G22200"/>
</dbReference>
<evidence type="ECO:0000259" key="2">
    <source>
        <dbReference type="Pfam" id="PF24570"/>
    </source>
</evidence>
<dbReference type="InterPro" id="IPR056423">
    <property type="entry name" value="BACK_BPM_SPOP"/>
</dbReference>
<dbReference type="AlphaFoldDB" id="A0A0E0AXU3"/>
<organism evidence="3">
    <name type="scientific">Oryza glumipatula</name>
    <dbReference type="NCBI Taxonomy" id="40148"/>
    <lineage>
        <taxon>Eukaryota</taxon>
        <taxon>Viridiplantae</taxon>
        <taxon>Streptophyta</taxon>
        <taxon>Embryophyta</taxon>
        <taxon>Tracheophyta</taxon>
        <taxon>Spermatophyta</taxon>
        <taxon>Magnoliopsida</taxon>
        <taxon>Liliopsida</taxon>
        <taxon>Poales</taxon>
        <taxon>Poaceae</taxon>
        <taxon>BOP clade</taxon>
        <taxon>Oryzoideae</taxon>
        <taxon>Oryzeae</taxon>
        <taxon>Oryzinae</taxon>
        <taxon>Oryza</taxon>
    </lineage>
</organism>
<keyword evidence="4" id="KW-1185">Reference proteome</keyword>
<dbReference type="EnsemblPlants" id="OGLUM08G22200.1">
    <property type="protein sequence ID" value="OGLUM08G22200.1"/>
    <property type="gene ID" value="OGLUM08G22200"/>
</dbReference>
<dbReference type="Proteomes" id="UP000026961">
    <property type="component" value="Chromosome 8"/>
</dbReference>
<reference evidence="3" key="1">
    <citation type="submission" date="2015-04" db="UniProtKB">
        <authorList>
            <consortium name="EnsemblPlants"/>
        </authorList>
    </citation>
    <scope>IDENTIFICATION</scope>
</reference>
<name>A0A0E0AXU3_9ORYZ</name>
<sequence>MYNCPELKSICFNFLTADSNFKKVVVTEGYFHLGQSFPLVIGDIKARIETCDFFEKYIKGSVRFVSQNSLGDIKARIETCDFFTTKIGLKRRRLDVVQRDARHGGLGHGAEELRPEHRRARGEHGPVRVERLAANGERHVRAVGAAPIALSWAPRLGGGTGIGLPWTSLRTTMNPHTNVAVPLSLT</sequence>
<protein>
    <recommendedName>
        <fullName evidence="2">BPM/SPOP BACK domain-containing protein</fullName>
    </recommendedName>
</protein>
<dbReference type="HOGENOM" id="CLU_1456608_0_0_1"/>
<evidence type="ECO:0000256" key="1">
    <source>
        <dbReference type="ARBA" id="ARBA00010846"/>
    </source>
</evidence>